<keyword evidence="2 10" id="KW-0813">Transport</keyword>
<evidence type="ECO:0000256" key="6">
    <source>
        <dbReference type="ARBA" id="ARBA00023077"/>
    </source>
</evidence>
<reference evidence="14 15" key="1">
    <citation type="journal article" date="2019" name="Nat. Microbiol.">
        <title>Mediterranean grassland soil C-N compound turnover is dependent on rainfall and depth, and is mediated by genomically divergent microorganisms.</title>
        <authorList>
            <person name="Diamond S."/>
            <person name="Andeer P.F."/>
            <person name="Li Z."/>
            <person name="Crits-Christoph A."/>
            <person name="Burstein D."/>
            <person name="Anantharaman K."/>
            <person name="Lane K.R."/>
            <person name="Thomas B.C."/>
            <person name="Pan C."/>
            <person name="Northen T.R."/>
            <person name="Banfield J.F."/>
        </authorList>
    </citation>
    <scope>NUCLEOTIDE SEQUENCE [LARGE SCALE GENOMIC DNA]</scope>
    <source>
        <strain evidence="14">NP_5</strain>
    </source>
</reference>
<evidence type="ECO:0000256" key="8">
    <source>
        <dbReference type="ARBA" id="ARBA00023170"/>
    </source>
</evidence>
<name>A0A537LUY9_9BACT</name>
<keyword evidence="6 11" id="KW-0798">TonB box</keyword>
<dbReference type="Pfam" id="PF07715">
    <property type="entry name" value="Plug"/>
    <property type="match status" value="1"/>
</dbReference>
<dbReference type="GO" id="GO:0009279">
    <property type="term" value="C:cell outer membrane"/>
    <property type="evidence" value="ECO:0007669"/>
    <property type="project" value="UniProtKB-SubCell"/>
</dbReference>
<keyword evidence="4 10" id="KW-0812">Transmembrane</keyword>
<evidence type="ECO:0000256" key="11">
    <source>
        <dbReference type="RuleBase" id="RU003357"/>
    </source>
</evidence>
<dbReference type="AlphaFoldDB" id="A0A537LUY9"/>
<evidence type="ECO:0000313" key="14">
    <source>
        <dbReference type="EMBL" id="TMJ11819.1"/>
    </source>
</evidence>
<keyword evidence="7 10" id="KW-0472">Membrane</keyword>
<dbReference type="InterPro" id="IPR000531">
    <property type="entry name" value="Beta-barrel_TonB"/>
</dbReference>
<gene>
    <name evidence="14" type="ORF">E6H02_06550</name>
</gene>
<evidence type="ECO:0000256" key="5">
    <source>
        <dbReference type="ARBA" id="ARBA00022729"/>
    </source>
</evidence>
<protein>
    <submittedName>
        <fullName evidence="14">TonB-dependent receptor</fullName>
    </submittedName>
</protein>
<dbReference type="GO" id="GO:0044718">
    <property type="term" value="P:siderophore transmembrane transport"/>
    <property type="evidence" value="ECO:0007669"/>
    <property type="project" value="TreeGrafter"/>
</dbReference>
<dbReference type="PROSITE" id="PS52016">
    <property type="entry name" value="TONB_DEPENDENT_REC_3"/>
    <property type="match status" value="1"/>
</dbReference>
<evidence type="ECO:0000256" key="3">
    <source>
        <dbReference type="ARBA" id="ARBA00022452"/>
    </source>
</evidence>
<dbReference type="Gene3D" id="2.40.170.20">
    <property type="entry name" value="TonB-dependent receptor, beta-barrel domain"/>
    <property type="match status" value="1"/>
</dbReference>
<feature type="domain" description="TonB-dependent receptor plug" evidence="13">
    <location>
        <begin position="6"/>
        <end position="110"/>
    </location>
</feature>
<dbReference type="PANTHER" id="PTHR30069">
    <property type="entry name" value="TONB-DEPENDENT OUTER MEMBRANE RECEPTOR"/>
    <property type="match status" value="1"/>
</dbReference>
<dbReference type="EMBL" id="VBAM01000208">
    <property type="protein sequence ID" value="TMJ11819.1"/>
    <property type="molecule type" value="Genomic_DNA"/>
</dbReference>
<keyword evidence="3 10" id="KW-1134">Transmembrane beta strand</keyword>
<evidence type="ECO:0000256" key="2">
    <source>
        <dbReference type="ARBA" id="ARBA00022448"/>
    </source>
</evidence>
<proteinExistence type="inferred from homology"/>
<keyword evidence="8 14" id="KW-0675">Receptor</keyword>
<sequence>PQLPSTTPASISVVTAEEIARLGALSLADVLRVLPELRIKDSGGPGSLTTVSIRGSASTQVLILLDGVPLNRPDQASVDLSILPIQNVERIEVLRGPFSAIYGSAALGGAINIVTRSAPQTLVSSRAGSYGLAGNILSVGGREGGLTYLVQGILTSSAGFAPDTDFSNFTTMARLRWRTAEDEALTLTLNRLWHAAGAPGPIPSQDPLARAWEGRTLVDLSWRRGRADGPGALLRLYFLDDDVNFSGPAFSFQSEDTAHLWGMQAQIVSAPWPGHLVTGGAEYQGQSIAHTDNVPSPFTNQGSDLAFYIQDDWQISPGVLLSVGVRDDTFQTYGGQVDPRIGMVVLLTDRLAVRAGMGRTFRAPSFDELAPSFSGNPSLQPESAWSYDLAFEYTLAPSLALRLTGYYTNATNLITSSPPFFVPMNVGHAVVTGGSIEIVGRLAGQWFLRANFTSQLARDAATSLDVIYVPRRQANLELSYEFAPGSAMTGIVTYVGDRFADAANTSLVPGYLLVGLNATWALGEGYSFQAGINNVFDVTYQESLGFPEPGRTVFVGITKTF</sequence>
<dbReference type="Proteomes" id="UP000320393">
    <property type="component" value="Unassembled WGS sequence"/>
</dbReference>
<dbReference type="Pfam" id="PF00593">
    <property type="entry name" value="TonB_dep_Rec_b-barrel"/>
    <property type="match status" value="1"/>
</dbReference>
<dbReference type="SUPFAM" id="SSF56935">
    <property type="entry name" value="Porins"/>
    <property type="match status" value="1"/>
</dbReference>
<dbReference type="InterPro" id="IPR012910">
    <property type="entry name" value="Plug_dom"/>
</dbReference>
<evidence type="ECO:0000256" key="7">
    <source>
        <dbReference type="ARBA" id="ARBA00023136"/>
    </source>
</evidence>
<comment type="subcellular location">
    <subcellularLocation>
        <location evidence="1 10">Cell outer membrane</location>
        <topology evidence="1 10">Multi-pass membrane protein</topology>
    </subcellularLocation>
</comment>
<organism evidence="14 15">
    <name type="scientific">Candidatus Segetimicrobium genomatis</name>
    <dbReference type="NCBI Taxonomy" id="2569760"/>
    <lineage>
        <taxon>Bacteria</taxon>
        <taxon>Bacillati</taxon>
        <taxon>Candidatus Sysuimicrobiota</taxon>
        <taxon>Candidatus Sysuimicrobiia</taxon>
        <taxon>Candidatus Sysuimicrobiales</taxon>
        <taxon>Candidatus Segetimicrobiaceae</taxon>
        <taxon>Candidatus Segetimicrobium</taxon>
    </lineage>
</organism>
<evidence type="ECO:0000256" key="1">
    <source>
        <dbReference type="ARBA" id="ARBA00004571"/>
    </source>
</evidence>
<comment type="similarity">
    <text evidence="10 11">Belongs to the TonB-dependent receptor family.</text>
</comment>
<keyword evidence="9 10" id="KW-0998">Cell outer membrane</keyword>
<dbReference type="Gene3D" id="2.170.130.10">
    <property type="entry name" value="TonB-dependent receptor, plug domain"/>
    <property type="match status" value="1"/>
</dbReference>
<evidence type="ECO:0000256" key="10">
    <source>
        <dbReference type="PROSITE-ProRule" id="PRU01360"/>
    </source>
</evidence>
<dbReference type="InterPro" id="IPR037066">
    <property type="entry name" value="Plug_dom_sf"/>
</dbReference>
<dbReference type="PANTHER" id="PTHR30069:SF29">
    <property type="entry name" value="HEMOGLOBIN AND HEMOGLOBIN-HAPTOGLOBIN-BINDING PROTEIN 1-RELATED"/>
    <property type="match status" value="1"/>
</dbReference>
<evidence type="ECO:0000256" key="4">
    <source>
        <dbReference type="ARBA" id="ARBA00022692"/>
    </source>
</evidence>
<evidence type="ECO:0000256" key="9">
    <source>
        <dbReference type="ARBA" id="ARBA00023237"/>
    </source>
</evidence>
<accession>A0A537LUY9</accession>
<dbReference type="InterPro" id="IPR039426">
    <property type="entry name" value="TonB-dep_rcpt-like"/>
</dbReference>
<feature type="non-terminal residue" evidence="14">
    <location>
        <position position="1"/>
    </location>
</feature>
<evidence type="ECO:0000259" key="12">
    <source>
        <dbReference type="Pfam" id="PF00593"/>
    </source>
</evidence>
<comment type="caution">
    <text evidence="14">The sequence shown here is derived from an EMBL/GenBank/DDBJ whole genome shotgun (WGS) entry which is preliminary data.</text>
</comment>
<evidence type="ECO:0000313" key="15">
    <source>
        <dbReference type="Proteomes" id="UP000320393"/>
    </source>
</evidence>
<dbReference type="GO" id="GO:0015344">
    <property type="term" value="F:siderophore uptake transmembrane transporter activity"/>
    <property type="evidence" value="ECO:0007669"/>
    <property type="project" value="TreeGrafter"/>
</dbReference>
<dbReference type="InterPro" id="IPR036942">
    <property type="entry name" value="Beta-barrel_TonB_sf"/>
</dbReference>
<feature type="domain" description="TonB-dependent receptor-like beta-barrel" evidence="12">
    <location>
        <begin position="164"/>
        <end position="535"/>
    </location>
</feature>
<keyword evidence="5" id="KW-0732">Signal</keyword>
<evidence type="ECO:0000259" key="13">
    <source>
        <dbReference type="Pfam" id="PF07715"/>
    </source>
</evidence>
<dbReference type="CDD" id="cd01347">
    <property type="entry name" value="ligand_gated_channel"/>
    <property type="match status" value="1"/>
</dbReference>